<accession>A0ABX2F5V9</accession>
<evidence type="ECO:0000313" key="8">
    <source>
        <dbReference type="EMBL" id="NRN66365.1"/>
    </source>
</evidence>
<dbReference type="InterPro" id="IPR000719">
    <property type="entry name" value="Prot_kinase_dom"/>
</dbReference>
<evidence type="ECO:0000313" key="9">
    <source>
        <dbReference type="Proteomes" id="UP000763557"/>
    </source>
</evidence>
<evidence type="ECO:0000256" key="1">
    <source>
        <dbReference type="ARBA" id="ARBA00022679"/>
    </source>
</evidence>
<dbReference type="CDD" id="cd14014">
    <property type="entry name" value="STKc_PknB_like"/>
    <property type="match status" value="1"/>
</dbReference>
<keyword evidence="3 8" id="KW-0418">Kinase</keyword>
<dbReference type="Gene3D" id="3.30.200.20">
    <property type="entry name" value="Phosphorylase Kinase, domain 1"/>
    <property type="match status" value="1"/>
</dbReference>
<dbReference type="EMBL" id="JAAATY010000009">
    <property type="protein sequence ID" value="NRN66365.1"/>
    <property type="molecule type" value="Genomic_DNA"/>
</dbReference>
<dbReference type="SMART" id="SM00220">
    <property type="entry name" value="S_TKc"/>
    <property type="match status" value="1"/>
</dbReference>
<feature type="region of interest" description="Disordered" evidence="6">
    <location>
        <begin position="321"/>
        <end position="371"/>
    </location>
</feature>
<dbReference type="InterPro" id="IPR011009">
    <property type="entry name" value="Kinase-like_dom_sf"/>
</dbReference>
<gene>
    <name evidence="8" type="ORF">GC106_35900</name>
</gene>
<feature type="compositionally biased region" description="Basic and acidic residues" evidence="6">
    <location>
        <begin position="340"/>
        <end position="353"/>
    </location>
</feature>
<keyword evidence="9" id="KW-1185">Reference proteome</keyword>
<evidence type="ECO:0000259" key="7">
    <source>
        <dbReference type="PROSITE" id="PS50011"/>
    </source>
</evidence>
<dbReference type="PANTHER" id="PTHR43289">
    <property type="entry name" value="MITOGEN-ACTIVATED PROTEIN KINASE KINASE KINASE 20-RELATED"/>
    <property type="match status" value="1"/>
</dbReference>
<dbReference type="Gene3D" id="1.10.510.10">
    <property type="entry name" value="Transferase(Phosphotransferase) domain 1"/>
    <property type="match status" value="1"/>
</dbReference>
<dbReference type="RefSeq" id="WP_173132203.1">
    <property type="nucleotide sequence ID" value="NZ_CBCSGW010000037.1"/>
</dbReference>
<dbReference type="Proteomes" id="UP000763557">
    <property type="component" value="Unassembled WGS sequence"/>
</dbReference>
<evidence type="ECO:0000256" key="2">
    <source>
        <dbReference type="ARBA" id="ARBA00022741"/>
    </source>
</evidence>
<evidence type="ECO:0000256" key="4">
    <source>
        <dbReference type="ARBA" id="ARBA00022840"/>
    </source>
</evidence>
<feature type="binding site" evidence="5">
    <location>
        <position position="35"/>
    </location>
    <ligand>
        <name>ATP</name>
        <dbReference type="ChEBI" id="CHEBI:30616"/>
    </ligand>
</feature>
<dbReference type="GO" id="GO:0004674">
    <property type="term" value="F:protein serine/threonine kinase activity"/>
    <property type="evidence" value="ECO:0007669"/>
    <property type="project" value="UniProtKB-KW"/>
</dbReference>
<dbReference type="PANTHER" id="PTHR43289:SF34">
    <property type="entry name" value="SERINE_THREONINE-PROTEIN KINASE YBDM-RELATED"/>
    <property type="match status" value="1"/>
</dbReference>
<protein>
    <submittedName>
        <fullName evidence="8">Serine/threonine protein kinase PrkC, regulator of stationary phase</fullName>
    </submittedName>
</protein>
<evidence type="ECO:0000256" key="5">
    <source>
        <dbReference type="PROSITE-ProRule" id="PRU10141"/>
    </source>
</evidence>
<feature type="compositionally biased region" description="Low complexity" evidence="6">
    <location>
        <begin position="321"/>
        <end position="333"/>
    </location>
</feature>
<dbReference type="SUPFAM" id="SSF56112">
    <property type="entry name" value="Protein kinase-like (PK-like)"/>
    <property type="match status" value="1"/>
</dbReference>
<comment type="caution">
    <text evidence="8">The sequence shown here is derived from an EMBL/GenBank/DDBJ whole genome shotgun (WGS) entry which is preliminary data.</text>
</comment>
<dbReference type="PROSITE" id="PS00108">
    <property type="entry name" value="PROTEIN_KINASE_ST"/>
    <property type="match status" value="1"/>
</dbReference>
<organism evidence="8 9">
    <name type="scientific">Kibdelosporangium persicum</name>
    <dbReference type="NCBI Taxonomy" id="2698649"/>
    <lineage>
        <taxon>Bacteria</taxon>
        <taxon>Bacillati</taxon>
        <taxon>Actinomycetota</taxon>
        <taxon>Actinomycetes</taxon>
        <taxon>Pseudonocardiales</taxon>
        <taxon>Pseudonocardiaceae</taxon>
        <taxon>Kibdelosporangium</taxon>
    </lineage>
</organism>
<dbReference type="Pfam" id="PF00069">
    <property type="entry name" value="Pkinase"/>
    <property type="match status" value="1"/>
</dbReference>
<dbReference type="InterPro" id="IPR017441">
    <property type="entry name" value="Protein_kinase_ATP_BS"/>
</dbReference>
<evidence type="ECO:0000256" key="6">
    <source>
        <dbReference type="SAM" id="MobiDB-lite"/>
    </source>
</evidence>
<reference evidence="8 9" key="1">
    <citation type="submission" date="2020-01" db="EMBL/GenBank/DDBJ databases">
        <title>Kibdelosporangium persica a novel Actinomycetes from a hot desert in Iran.</title>
        <authorList>
            <person name="Safaei N."/>
            <person name="Zaburannyi N."/>
            <person name="Mueller R."/>
            <person name="Wink J."/>
        </authorList>
    </citation>
    <scope>NUCLEOTIDE SEQUENCE [LARGE SCALE GENOMIC DNA]</scope>
    <source>
        <strain evidence="8 9">4NS15</strain>
    </source>
</reference>
<sequence length="371" mass="39671">MLADRYRIDELLGTGGMADVYRGWDTLLQRSVAIKVFREQADVTARRRFDNEVQMLATLSHPGLVSVFDADTDRQTPFAVLQLVEGQTLRARIRQGPLSADEVRTLGAQIADALAYVHDEGVIHRDVKPANVLLDSDGTAYLADFGLAKAVDATRMTQADMLVGTAAYLAPEQVRGGDLDSRVDVYALGLVLLECLTGHREYEGNEIETAVARLHRPPAIPPDLPADLVRLLSSMTSLTPRRRPTAAECAAALRRSETLTLVPPRRSARKLVAAGVGALFATTALVWTTASSGSHDPVISDPRLAPASVAPPAAVPVAEPAVAPPTTQTAVDAIRNQPVVKHDVGAPPNDHRQGPNKGKGKGSNSGKKPKH</sequence>
<keyword evidence="2 5" id="KW-0547">Nucleotide-binding</keyword>
<feature type="compositionally biased region" description="Low complexity" evidence="6">
    <location>
        <begin position="362"/>
        <end position="371"/>
    </location>
</feature>
<name>A0ABX2F5V9_9PSEU</name>
<evidence type="ECO:0000256" key="3">
    <source>
        <dbReference type="ARBA" id="ARBA00022777"/>
    </source>
</evidence>
<proteinExistence type="predicted"/>
<dbReference type="PROSITE" id="PS00107">
    <property type="entry name" value="PROTEIN_KINASE_ATP"/>
    <property type="match status" value="1"/>
</dbReference>
<feature type="domain" description="Protein kinase" evidence="7">
    <location>
        <begin position="6"/>
        <end position="259"/>
    </location>
</feature>
<keyword evidence="4 5" id="KW-0067">ATP-binding</keyword>
<dbReference type="PROSITE" id="PS50011">
    <property type="entry name" value="PROTEIN_KINASE_DOM"/>
    <property type="match status" value="1"/>
</dbReference>
<dbReference type="InterPro" id="IPR008271">
    <property type="entry name" value="Ser/Thr_kinase_AS"/>
</dbReference>
<keyword evidence="1" id="KW-0808">Transferase</keyword>
<keyword evidence="8" id="KW-0723">Serine/threonine-protein kinase</keyword>